<dbReference type="AlphaFoldDB" id="A0A8H3XHP8"/>
<evidence type="ECO:0000313" key="1">
    <source>
        <dbReference type="EMBL" id="KAF0464854.1"/>
    </source>
</evidence>
<sequence>MQWAKCFTFQDFNARISSTQCIELINIVIHKYVISHLSLIGFFNRIQAMLASELQRAEYRDYLEIYLTILDH</sequence>
<name>A0A8H3XHP8_GIGMA</name>
<reference evidence="1 2" key="1">
    <citation type="journal article" date="2019" name="Environ. Microbiol.">
        <title>At the nexus of three kingdoms: the genome of the mycorrhizal fungus Gigaspora margarita provides insights into plant, endobacterial and fungal interactions.</title>
        <authorList>
            <person name="Venice F."/>
            <person name="Ghignone S."/>
            <person name="Salvioli di Fossalunga A."/>
            <person name="Amselem J."/>
            <person name="Novero M."/>
            <person name="Xianan X."/>
            <person name="Sedzielewska Toro K."/>
            <person name="Morin E."/>
            <person name="Lipzen A."/>
            <person name="Grigoriev I.V."/>
            <person name="Henrissat B."/>
            <person name="Martin F.M."/>
            <person name="Bonfante P."/>
        </authorList>
    </citation>
    <scope>NUCLEOTIDE SEQUENCE [LARGE SCALE GENOMIC DNA]</scope>
    <source>
        <strain evidence="1 2">BEG34</strain>
    </source>
</reference>
<dbReference type="OrthoDB" id="2314710at2759"/>
<dbReference type="EMBL" id="WTPW01000984">
    <property type="protein sequence ID" value="KAF0464854.1"/>
    <property type="molecule type" value="Genomic_DNA"/>
</dbReference>
<evidence type="ECO:0000313" key="2">
    <source>
        <dbReference type="Proteomes" id="UP000439903"/>
    </source>
</evidence>
<dbReference type="Proteomes" id="UP000439903">
    <property type="component" value="Unassembled WGS sequence"/>
</dbReference>
<accession>A0A8H3XHP8</accession>
<organism evidence="1 2">
    <name type="scientific">Gigaspora margarita</name>
    <dbReference type="NCBI Taxonomy" id="4874"/>
    <lineage>
        <taxon>Eukaryota</taxon>
        <taxon>Fungi</taxon>
        <taxon>Fungi incertae sedis</taxon>
        <taxon>Mucoromycota</taxon>
        <taxon>Glomeromycotina</taxon>
        <taxon>Glomeromycetes</taxon>
        <taxon>Diversisporales</taxon>
        <taxon>Gigasporaceae</taxon>
        <taxon>Gigaspora</taxon>
    </lineage>
</organism>
<gene>
    <name evidence="1" type="ORF">F8M41_026414</name>
</gene>
<comment type="caution">
    <text evidence="1">The sequence shown here is derived from an EMBL/GenBank/DDBJ whole genome shotgun (WGS) entry which is preliminary data.</text>
</comment>
<proteinExistence type="predicted"/>
<protein>
    <submittedName>
        <fullName evidence="1">Protein far1-related sequence 5-like</fullName>
    </submittedName>
</protein>
<keyword evidence="2" id="KW-1185">Reference proteome</keyword>